<dbReference type="OrthoDB" id="366065at2759"/>
<proteinExistence type="predicted"/>
<sequence>MLKNHLKEEQKTSENLVNILSQCKLNPSEDPLNELKTSIPQKIQELEEQKKVFEEQDKALKNEGKASKNASEIDKLNKDLQSHQASKRSLETLKELCDFAKKIQKNNENPKKLLESLCGGLEKFLGFKNGNYTGEGIVYSDLDRLCDGVMSFLHGVLDNIQPKLGLHSHHITTAIESLKLHKHSGKEGFNTAIVKVAEGVNKYNVSVREGNEKVSAPIKKLQDFLTTGEWFKRFNSLQAENISGYPKVEDLHVTSADGLVKECLGNAEKHFRPLDIAITNNNDIETAINDLNYELRDKVNKARKTIRHEIDLLTQLSMKAKADREAVKNQVTEQLDNLNEDVKQKTKKRMEKLREFLLEKVKSINELLVDVNAKLKGYVKDLDQWIKDAEAYVVYAIKMAKKMTEKDFVKTEDEAIKAAATKLLKDGQTLWTAYENANALVTEAIATATSRIDGLKNDVVLDLEELRDAIKSKVGDYISKLAAAIDHASERISSTYSGQGVSALYLKLDNKSQLYQVLYSVAQNRTDLTKDLENAMTAFRHAKSKWKGKNPIPTPDSLIEALSSDTKKQIQDAYDERNNGHVGVDPTKKILTQNFENKKDIDKQAINDISAQLQETEKPVDEGSIDGALFETQSKQVTENLMMVLQKFISVGSKNKVELETLNGTFEAIKNAKTNIHTLRTSELKEAMKQTSALITALPRAIDNTYKDIDKYLSDHVKKAKASILNVVNKRYVTSIQLILNQFADKISTELDGLPEAINRDLRIGHKGLMRTMQGVFVGSNTTDENIKRLQDLATNMSSLGKKEAFQQLCNVFQYYFGLIKDYVDGDITRVNEEENRKKNPSVPKLEDPYASMFQSIFEAFNNLLTHLNTQHRYDHKVPEMLDDLESALSQLRPKDFSLPNSPTLDGVTAGLGKFTGELRKVYISTYDSQTFEHELEDAEFLISNTGNRTIKKLSGYGEKCSKVLLTAFPMIHKMLMKLNKYGNMGWKREQIINTNNLGKFFTDNGYKVNSEPSKQTGELWDHADRTGSSIATKLAQFELSNVLTSNRRPLTDVISELHTHLQYYNQTCHIRNIQSPKMPCNIHQMLTWFSGLPHNRVHKNLTDHILKLFSKPENVDVPKPSDYILNAYPSGFSAQNIIDALNRVCHKSHDVLVAIQGHGHADGIYACDFYTNVENLSYPSNMDTLLCLLLGIAKRIYQQLHFLYQQCTFDTTMSGWSDCWYGQGVGGSAWQCNTLQCPNQNDDQCANQGGTQTADQLGDQPCKQHPKCGLKSSLQSFLEDGLQGFLPHVLTSGKGITCLTCTKTSSGMPCQTPMGYPEIAVTASHRQTGEHIKNVLHTFCGNLDSPLTKLCARFNCLMPSPPVTLGGMFAFFYGLFNNWSKSDAHRKTALHNAVTKAHFGVEYNDMDNCYKLFESSKHSSTQTQIAIPAIQNVERI</sequence>
<comment type="caution">
    <text evidence="2">The sequence shown here is derived from an EMBL/GenBank/DDBJ whole genome shotgun (WGS) entry which is preliminary data.</text>
</comment>
<dbReference type="GeneID" id="39877127"/>
<keyword evidence="1" id="KW-0175">Coiled coil</keyword>
<organism evidence="2 3">
    <name type="scientific">Babesia ovata</name>
    <dbReference type="NCBI Taxonomy" id="189622"/>
    <lineage>
        <taxon>Eukaryota</taxon>
        <taxon>Sar</taxon>
        <taxon>Alveolata</taxon>
        <taxon>Apicomplexa</taxon>
        <taxon>Aconoidasida</taxon>
        <taxon>Piroplasmida</taxon>
        <taxon>Babesiidae</taxon>
        <taxon>Babesia</taxon>
    </lineage>
</organism>
<dbReference type="EMBL" id="BDSA01000035">
    <property type="protein sequence ID" value="GBE63357.1"/>
    <property type="molecule type" value="Genomic_DNA"/>
</dbReference>
<name>A0A2H6KK43_9APIC</name>
<dbReference type="Proteomes" id="UP000236319">
    <property type="component" value="Unassembled WGS sequence"/>
</dbReference>
<dbReference type="RefSeq" id="XP_028869600.1">
    <property type="nucleotide sequence ID" value="XM_029013767.1"/>
</dbReference>
<feature type="coiled-coil region" evidence="1">
    <location>
        <begin position="321"/>
        <end position="367"/>
    </location>
</feature>
<evidence type="ECO:0000313" key="3">
    <source>
        <dbReference type="Proteomes" id="UP000236319"/>
    </source>
</evidence>
<feature type="coiled-coil region" evidence="1">
    <location>
        <begin position="43"/>
        <end position="93"/>
    </location>
</feature>
<dbReference type="VEuPathDB" id="PiroplasmaDB:BOVATA_048500"/>
<reference evidence="2 3" key="1">
    <citation type="journal article" date="2017" name="BMC Genomics">
        <title>Whole-genome assembly of Babesia ovata and comparative genomics between closely related pathogens.</title>
        <authorList>
            <person name="Yamagishi J."/>
            <person name="Asada M."/>
            <person name="Hakimi H."/>
            <person name="Tanaka T.Q."/>
            <person name="Sugimoto C."/>
            <person name="Kawazu S."/>
        </authorList>
    </citation>
    <scope>NUCLEOTIDE SEQUENCE [LARGE SCALE GENOMIC DNA]</scope>
    <source>
        <strain evidence="2 3">Miyake</strain>
    </source>
</reference>
<evidence type="ECO:0000313" key="2">
    <source>
        <dbReference type="EMBL" id="GBE63357.1"/>
    </source>
</evidence>
<protein>
    <submittedName>
        <fullName evidence="2">Uncharacterized protein</fullName>
    </submittedName>
</protein>
<accession>A0A2H6KK43</accession>
<gene>
    <name evidence="2" type="ORF">BOVATA_048500</name>
</gene>
<keyword evidence="3" id="KW-1185">Reference proteome</keyword>
<evidence type="ECO:0000256" key="1">
    <source>
        <dbReference type="SAM" id="Coils"/>
    </source>
</evidence>